<feature type="compositionally biased region" description="Basic residues" evidence="11">
    <location>
        <begin position="764"/>
        <end position="773"/>
    </location>
</feature>
<keyword evidence="9" id="KW-0479">Metal-binding</keyword>
<dbReference type="InterPro" id="IPR037171">
    <property type="entry name" value="NagB/RpiA_transferase-like"/>
</dbReference>
<dbReference type="Pfam" id="PF01008">
    <property type="entry name" value="IF-2B"/>
    <property type="match status" value="2"/>
</dbReference>
<comment type="subunit">
    <text evidence="8">Component of the translation initiation factor 2B (eIF2B) complex which is a heterodecamer of two sets of five different subunits: alpha, beta, gamma, delta and epsilon. Subunits alpha, beta and delta comprise a regulatory subcomplex and subunits epsilon and gamma comprise a catalytic subcomplex. Within the complex, the hexameric regulatory complex resides at the center, with the two heterodimeric catalytic subcomplexes bound on opposite sides.</text>
</comment>
<dbReference type="GO" id="GO:0008270">
    <property type="term" value="F:zinc ion binding"/>
    <property type="evidence" value="ECO:0007669"/>
    <property type="project" value="UniProtKB-KW"/>
</dbReference>
<sequence length="882" mass="95916">MDSRRFTRTVIDPKVRQVGFFTTGDPPPARSQSAPLETGAANTATAGISSSPPASDVSIGGSSLSPVMIPPTRHVSTDGLTSIGRAAVAAAPVAVHGHLSPLRRDVMHLTIGSYNPSESIQGMSPSSNRIDGSEFSEETPSSARLGRSGSVKAAASFPGSSGEMMMASKGGGSVKARSVLTTASVMKTLPGVSKKDGGNFIVTQHEGAGTARSQKQKTTKAERRATQEAQRAAKVAAKEAGKGKPLATASGGAVANSKQDKAVRLDSQKKDGLQETASAFEKGLKHNPDKDRKKEVPQPSMQFDDRSRVEKAKRRAVVNQFEARNRVELFRHLPQYEHGTQLPYLESKFFHLDHIHPSVYKVGLQYLTGSASGGNARCKEMLLAFREAIMDYSTPQEKTLVRDLTSRIKSEAKSNLIADIDRFINEKIIVADKVIVHHAVTKIRDGDVLLIYGHSTVVEMILLHAHELGKQFSIVVVDSRPKLEGQTLLRKLVMKGLCFYSRVGTACVAMVAHAFGVPVLICCEAYKFHERVLLDSICSNELGDPDVISKIQGREDLRHLQNWADHENLQLLNLVYDATPSDYISMIVTEHGMCPESRPKMMLPIIPGPHAVALQGPRRRNPFIFLFLLDKVFPQPVFRSSSENMEETSYFFDSFAQQLCQSCTVVGVHINYKKTFLVAQSKNRRRRKQRQRMLQGPPSQPPPPPEISDTLLSLAPPSTKTLSSSSSSSSSHSNPPQQTDPRFFPCHFCNKKFLKPQALGGHQNAHKKDRSSHRPPLPAPMPISSCTAASLPIDSHGCRPWIAAGESVGFLGRGAVRFAAGNGGNLLFPAPASEGYETNELLNWLRCSVSNQLEGNAEAGALAPASGEEEAEAQEIDLSLRL</sequence>
<dbReference type="InterPro" id="IPR013087">
    <property type="entry name" value="Znf_C2H2_type"/>
</dbReference>
<keyword evidence="9" id="KW-0863">Zinc-finger</keyword>
<dbReference type="InterPro" id="IPR000649">
    <property type="entry name" value="IF-2B-related"/>
</dbReference>
<feature type="compositionally biased region" description="Polar residues" evidence="11">
    <location>
        <begin position="30"/>
        <end position="53"/>
    </location>
</feature>
<feature type="compositionally biased region" description="Low complexity" evidence="11">
    <location>
        <begin position="710"/>
        <end position="736"/>
    </location>
</feature>
<dbReference type="GO" id="GO:0005829">
    <property type="term" value="C:cytosol"/>
    <property type="evidence" value="ECO:0007669"/>
    <property type="project" value="UniProtKB-SubCell"/>
</dbReference>
<feature type="compositionally biased region" description="Basic and acidic residues" evidence="11">
    <location>
        <begin position="282"/>
        <end position="296"/>
    </location>
</feature>
<evidence type="ECO:0000256" key="10">
    <source>
        <dbReference type="RuleBase" id="RU003814"/>
    </source>
</evidence>
<dbReference type="SUPFAM" id="SSF100950">
    <property type="entry name" value="NagB/RpiA/CoA transferase-like"/>
    <property type="match status" value="1"/>
</dbReference>
<name>A0A835QYU3_VANPL</name>
<proteinExistence type="inferred from homology"/>
<evidence type="ECO:0000256" key="4">
    <source>
        <dbReference type="ARBA" id="ARBA00022540"/>
    </source>
</evidence>
<accession>A0A835QYU3</accession>
<feature type="region of interest" description="Disordered" evidence="11">
    <location>
        <begin position="759"/>
        <end position="779"/>
    </location>
</feature>
<feature type="compositionally biased region" description="Polar residues" evidence="11">
    <location>
        <begin position="115"/>
        <end position="130"/>
    </location>
</feature>
<dbReference type="PROSITE" id="PS00028">
    <property type="entry name" value="ZINC_FINGER_C2H2_1"/>
    <property type="match status" value="1"/>
</dbReference>
<feature type="region of interest" description="Disordered" evidence="11">
    <location>
        <begin position="860"/>
        <end position="882"/>
    </location>
</feature>
<comment type="caution">
    <text evidence="13">The sequence shown here is derived from an EMBL/GenBank/DDBJ whole genome shotgun (WGS) entry which is preliminary data.</text>
</comment>
<evidence type="ECO:0000256" key="9">
    <source>
        <dbReference type="PROSITE-ProRule" id="PRU00042"/>
    </source>
</evidence>
<evidence type="ECO:0000256" key="7">
    <source>
        <dbReference type="ARBA" id="ARBA00044356"/>
    </source>
</evidence>
<feature type="compositionally biased region" description="Basic residues" evidence="11">
    <location>
        <begin position="682"/>
        <end position="691"/>
    </location>
</feature>
<evidence type="ECO:0000256" key="8">
    <source>
        <dbReference type="ARBA" id="ARBA00046432"/>
    </source>
</evidence>
<evidence type="ECO:0000256" key="11">
    <source>
        <dbReference type="SAM" id="MobiDB-lite"/>
    </source>
</evidence>
<organism evidence="13 14">
    <name type="scientific">Vanilla planifolia</name>
    <name type="common">Vanilla</name>
    <dbReference type="NCBI Taxonomy" id="51239"/>
    <lineage>
        <taxon>Eukaryota</taxon>
        <taxon>Viridiplantae</taxon>
        <taxon>Streptophyta</taxon>
        <taxon>Embryophyta</taxon>
        <taxon>Tracheophyta</taxon>
        <taxon>Spermatophyta</taxon>
        <taxon>Magnoliopsida</taxon>
        <taxon>Liliopsida</taxon>
        <taxon>Asparagales</taxon>
        <taxon>Orchidaceae</taxon>
        <taxon>Vanilloideae</taxon>
        <taxon>Vanilleae</taxon>
        <taxon>Vanilla</taxon>
    </lineage>
</organism>
<dbReference type="EMBL" id="JADCNL010000006">
    <property type="protein sequence ID" value="KAG0477167.1"/>
    <property type="molecule type" value="Genomic_DNA"/>
</dbReference>
<keyword evidence="3" id="KW-0963">Cytoplasm</keyword>
<feature type="region of interest" description="Disordered" evidence="11">
    <location>
        <begin position="681"/>
        <end position="738"/>
    </location>
</feature>
<keyword evidence="4" id="KW-0396">Initiation factor</keyword>
<reference evidence="13 14" key="1">
    <citation type="journal article" date="2020" name="Nat. Food">
        <title>A phased Vanilla planifolia genome enables genetic improvement of flavour and production.</title>
        <authorList>
            <person name="Hasing T."/>
            <person name="Tang H."/>
            <person name="Brym M."/>
            <person name="Khazi F."/>
            <person name="Huang T."/>
            <person name="Chambers A.H."/>
        </authorList>
    </citation>
    <scope>NUCLEOTIDE SEQUENCE [LARGE SCALE GENOMIC DNA]</scope>
    <source>
        <tissue evidence="13">Leaf</tissue>
    </source>
</reference>
<dbReference type="GO" id="GO:0003743">
    <property type="term" value="F:translation initiation factor activity"/>
    <property type="evidence" value="ECO:0007669"/>
    <property type="project" value="UniProtKB-KW"/>
</dbReference>
<evidence type="ECO:0000256" key="6">
    <source>
        <dbReference type="ARBA" id="ARBA00044147"/>
    </source>
</evidence>
<evidence type="ECO:0000313" key="13">
    <source>
        <dbReference type="EMBL" id="KAG0477167.1"/>
    </source>
</evidence>
<feature type="region of interest" description="Disordered" evidence="11">
    <location>
        <begin position="204"/>
        <end position="309"/>
    </location>
</feature>
<keyword evidence="5" id="KW-0648">Protein biosynthesis</keyword>
<dbReference type="Gene3D" id="3.40.50.10470">
    <property type="entry name" value="Translation initiation factor eif-2b, domain 2"/>
    <property type="match status" value="2"/>
</dbReference>
<evidence type="ECO:0000256" key="3">
    <source>
        <dbReference type="ARBA" id="ARBA00022490"/>
    </source>
</evidence>
<feature type="domain" description="C2H2-type" evidence="12">
    <location>
        <begin position="744"/>
        <end position="771"/>
    </location>
</feature>
<comment type="subcellular location">
    <subcellularLocation>
        <location evidence="1">Cytoplasm</location>
        <location evidence="1">Cytosol</location>
    </subcellularLocation>
</comment>
<evidence type="ECO:0000256" key="5">
    <source>
        <dbReference type="ARBA" id="ARBA00022917"/>
    </source>
</evidence>
<dbReference type="InterPro" id="IPR042529">
    <property type="entry name" value="IF_2B-like_C"/>
</dbReference>
<evidence type="ECO:0000256" key="2">
    <source>
        <dbReference type="ARBA" id="ARBA00007251"/>
    </source>
</evidence>
<dbReference type="InterPro" id="IPR036236">
    <property type="entry name" value="Znf_C2H2_sf"/>
</dbReference>
<evidence type="ECO:0000256" key="1">
    <source>
        <dbReference type="ARBA" id="ARBA00004514"/>
    </source>
</evidence>
<keyword evidence="14" id="KW-1185">Reference proteome</keyword>
<evidence type="ECO:0000313" key="14">
    <source>
        <dbReference type="Proteomes" id="UP000636800"/>
    </source>
</evidence>
<dbReference type="OrthoDB" id="1915848at2759"/>
<feature type="region of interest" description="Disordered" evidence="11">
    <location>
        <begin position="115"/>
        <end position="161"/>
    </location>
</feature>
<dbReference type="AlphaFoldDB" id="A0A835QYU3"/>
<feature type="compositionally biased region" description="Basic and acidic residues" evidence="11">
    <location>
        <begin position="258"/>
        <end position="273"/>
    </location>
</feature>
<dbReference type="Proteomes" id="UP000636800">
    <property type="component" value="Chromosome 6"/>
</dbReference>
<dbReference type="SUPFAM" id="SSF57667">
    <property type="entry name" value="beta-beta-alpha zinc fingers"/>
    <property type="match status" value="1"/>
</dbReference>
<evidence type="ECO:0000259" key="12">
    <source>
        <dbReference type="PROSITE" id="PS50157"/>
    </source>
</evidence>
<feature type="region of interest" description="Disordered" evidence="11">
    <location>
        <begin position="18"/>
        <end position="59"/>
    </location>
</feature>
<gene>
    <name evidence="13" type="ORF">HPP92_014008</name>
</gene>
<protein>
    <recommendedName>
        <fullName evidence="6">Translation initiation factor eIF2B subunit delta</fullName>
    </recommendedName>
    <alternativeName>
        <fullName evidence="7">eIF2B GDP-GTP exchange factor subunit delta</fullName>
    </alternativeName>
</protein>
<comment type="similarity">
    <text evidence="2 10">Belongs to the eIF-2B alpha/beta/delta subunits family.</text>
</comment>
<keyword evidence="9" id="KW-0862">Zinc</keyword>
<dbReference type="PROSITE" id="PS50157">
    <property type="entry name" value="ZINC_FINGER_C2H2_2"/>
    <property type="match status" value="1"/>
</dbReference>
<dbReference type="PANTHER" id="PTHR10233">
    <property type="entry name" value="TRANSLATION INITIATION FACTOR EIF-2B"/>
    <property type="match status" value="1"/>
</dbReference>
<dbReference type="PANTHER" id="PTHR10233:SF14">
    <property type="entry name" value="TRANSLATION INITIATION FACTOR EIF-2B SUBUNIT DELTA"/>
    <property type="match status" value="1"/>
</dbReference>